<dbReference type="GO" id="GO:0008270">
    <property type="term" value="F:zinc ion binding"/>
    <property type="evidence" value="ECO:0007669"/>
    <property type="project" value="UniProtKB-KW"/>
</dbReference>
<evidence type="ECO:0000256" key="7">
    <source>
        <dbReference type="PROSITE-ProRule" id="PRU00042"/>
    </source>
</evidence>
<keyword evidence="8" id="KW-0175">Coiled coil</keyword>
<protein>
    <recommendedName>
        <fullName evidence="10">C2H2-type domain-containing protein</fullName>
    </recommendedName>
</protein>
<dbReference type="PROSITE" id="PS50157">
    <property type="entry name" value="ZINC_FINGER_C2H2_2"/>
    <property type="match status" value="1"/>
</dbReference>
<evidence type="ECO:0000259" key="10">
    <source>
        <dbReference type="PROSITE" id="PS50157"/>
    </source>
</evidence>
<dbReference type="AlphaFoldDB" id="A0A8A3PDD4"/>
<feature type="compositionally biased region" description="Low complexity" evidence="9">
    <location>
        <begin position="84"/>
        <end position="97"/>
    </location>
</feature>
<feature type="compositionally biased region" description="Polar residues" evidence="9">
    <location>
        <begin position="801"/>
        <end position="820"/>
    </location>
</feature>
<keyword evidence="2" id="KW-0479">Metal-binding</keyword>
<reference evidence="11" key="1">
    <citation type="submission" date="2020-10" db="EMBL/GenBank/DDBJ databases">
        <title>Genome Sequence of Monilinia vaccinii-corymbosi Sheds Light on Mummy Berry Disease Infection of Blueberry and Mating Type.</title>
        <authorList>
            <person name="Yow A.G."/>
            <person name="Zhang Y."/>
            <person name="Bansal K."/>
            <person name="Eacker S.M."/>
            <person name="Sullivan S."/>
            <person name="Liachko I."/>
            <person name="Cubeta M.A."/>
            <person name="Rollins J.A."/>
            <person name="Ashrafi H."/>
        </authorList>
    </citation>
    <scope>NUCLEOTIDE SEQUENCE</scope>
    <source>
        <strain evidence="11">RL-1</strain>
    </source>
</reference>
<evidence type="ECO:0000256" key="9">
    <source>
        <dbReference type="SAM" id="MobiDB-lite"/>
    </source>
</evidence>
<feature type="compositionally biased region" description="Basic and acidic residues" evidence="9">
    <location>
        <begin position="651"/>
        <end position="669"/>
    </location>
</feature>
<keyword evidence="12" id="KW-1185">Reference proteome</keyword>
<keyword evidence="6" id="KW-0539">Nucleus</keyword>
<comment type="subcellular location">
    <subcellularLocation>
        <location evidence="1">Nucleus</location>
    </subcellularLocation>
</comment>
<feature type="compositionally biased region" description="Polar residues" evidence="9">
    <location>
        <begin position="41"/>
        <end position="56"/>
    </location>
</feature>
<feature type="compositionally biased region" description="Acidic residues" evidence="9">
    <location>
        <begin position="832"/>
        <end position="841"/>
    </location>
</feature>
<evidence type="ECO:0000313" key="12">
    <source>
        <dbReference type="Proteomes" id="UP000672032"/>
    </source>
</evidence>
<accession>A0A8A3PDD4</accession>
<feature type="coiled-coil region" evidence="8">
    <location>
        <begin position="114"/>
        <end position="141"/>
    </location>
</feature>
<keyword evidence="3" id="KW-0677">Repeat</keyword>
<keyword evidence="4 7" id="KW-0863">Zinc-finger</keyword>
<sequence length="1082" mass="120339">MQSQIIPKKFIVGSREDYILKNGLEGISTLEEENVDFTVKSTQSIPPISTPLNTPCSPRDALQDPEDTHKHQQDCSEIEESLQSSSNKPTSSMKSQSSMESASFKLLEHWKAVAIDSQNKIQMLKARIIEVEAQNENLIDARSRREMMTRDPTETIFYGLLQQNWQQAQAIQHLEKHACLLTTDGEVDVRLSLKQMNALMEKMKAALDSVMHKNGISLRTTLNTTKFNFDLQNLLDLLFGVETNVELDGAMKNLDPQLLLRGLALAAVRQWIFMTNFPGFEENRLSTARIKVMLQKYDWKCARKLAIASYLSIIRDPSFTGRYLYEQTQNLVMRFSRALAPLCNPPYDSEKILSDIWVDSEGTIGRLFKIALIFKAGTVATKQQYEFVVYPPGTTEAKTTPVVEKFAVPKQPEKDLTYEVWKHASLYVYEVESTLKSNELADAMVKSNNFTLQDAGVRDEKCCLNSVMTISKEFDESHWNTDEDVDTVSITGIAENKASSKIAQKKKIDVVVGDATVSVNQSESIAKMDLQSSVEAPIDNQSGKNFHETSGQLSEITTKLSYSCLVCLNVFSAKVFEGHLKNKPAWCQPPCSVCGGKYYEKSSIAKHKRHGKKDNTVVLELGSGKRGKAPGLDLLAEAARKEIDVTSVAKVTEEKEKKEQKASEKSPERPHRRSTRLNTQDEIAAEAKDDKALRVEDVNIGDTSRADKTGELPASPESHKCGNCGIVYKNACSATRHKNARACKKCPDCGNWFGSAKSFKRHQCKVSGSLEKPKGKYIKALYDDWNTQKVKTPDCDKTVLKSNGISEHQTPAATKQMSSRSSEHPEVNLEVPNDDNTESEADPTCSQAESPLSDEGTKSPIPSAIPAGVSLKRSRPSENQDLEKRQIQGGDSVTEEAERTWPSRLNIMQETAMKQNCPRLSDQEEATFNFNHIQPLNPSSQLSNFEFEKWQNFTPQESNAAGPRNDCIAFDSQSDTFSGLLGGFQHSFSIPQGFNGEGSGFLSTTEAQFNGSQHPVSSGQLSAYEGYHTAASSRQPQGLMHPLTAQAIMEGEFSSPQRKYRNAIPGTLSVDFLDAEGVDYSY</sequence>
<feature type="domain" description="C2H2-type" evidence="10">
    <location>
        <begin position="744"/>
        <end position="773"/>
    </location>
</feature>
<evidence type="ECO:0000256" key="5">
    <source>
        <dbReference type="ARBA" id="ARBA00022833"/>
    </source>
</evidence>
<evidence type="ECO:0000256" key="4">
    <source>
        <dbReference type="ARBA" id="ARBA00022771"/>
    </source>
</evidence>
<dbReference type="PANTHER" id="PTHR24406">
    <property type="entry name" value="TRANSCRIPTIONAL REPRESSOR CTCFL-RELATED"/>
    <property type="match status" value="1"/>
</dbReference>
<dbReference type="InterPro" id="IPR050888">
    <property type="entry name" value="ZnF_C2H2-type_TF"/>
</dbReference>
<keyword evidence="5" id="KW-0862">Zinc</keyword>
<proteinExistence type="predicted"/>
<dbReference type="Proteomes" id="UP000672032">
    <property type="component" value="Chromosome 3"/>
</dbReference>
<dbReference type="InterPro" id="IPR013087">
    <property type="entry name" value="Znf_C2H2_type"/>
</dbReference>
<dbReference type="EMBL" id="CP063407">
    <property type="protein sequence ID" value="QSZ33081.1"/>
    <property type="molecule type" value="Genomic_DNA"/>
</dbReference>
<evidence type="ECO:0000256" key="2">
    <source>
        <dbReference type="ARBA" id="ARBA00022723"/>
    </source>
</evidence>
<evidence type="ECO:0000256" key="8">
    <source>
        <dbReference type="SAM" id="Coils"/>
    </source>
</evidence>
<feature type="region of interest" description="Disordered" evidence="9">
    <location>
        <begin position="41"/>
        <end position="97"/>
    </location>
</feature>
<gene>
    <name evidence="11" type="ORF">DSL72_002666</name>
</gene>
<feature type="compositionally biased region" description="Basic and acidic residues" evidence="9">
    <location>
        <begin position="875"/>
        <end position="886"/>
    </location>
</feature>
<feature type="region of interest" description="Disordered" evidence="9">
    <location>
        <begin position="651"/>
        <end position="686"/>
    </location>
</feature>
<name>A0A8A3PDD4_9HELO</name>
<evidence type="ECO:0000313" key="11">
    <source>
        <dbReference type="EMBL" id="QSZ33081.1"/>
    </source>
</evidence>
<dbReference type="OrthoDB" id="3547702at2759"/>
<feature type="region of interest" description="Disordered" evidence="9">
    <location>
        <begin position="801"/>
        <end position="899"/>
    </location>
</feature>
<evidence type="ECO:0000256" key="3">
    <source>
        <dbReference type="ARBA" id="ARBA00022737"/>
    </source>
</evidence>
<evidence type="ECO:0000256" key="1">
    <source>
        <dbReference type="ARBA" id="ARBA00004123"/>
    </source>
</evidence>
<evidence type="ECO:0000256" key="6">
    <source>
        <dbReference type="ARBA" id="ARBA00023242"/>
    </source>
</evidence>
<dbReference type="GO" id="GO:0005634">
    <property type="term" value="C:nucleus"/>
    <property type="evidence" value="ECO:0007669"/>
    <property type="project" value="UniProtKB-SubCell"/>
</dbReference>
<organism evidence="11 12">
    <name type="scientific">Monilinia vaccinii-corymbosi</name>
    <dbReference type="NCBI Taxonomy" id="61207"/>
    <lineage>
        <taxon>Eukaryota</taxon>
        <taxon>Fungi</taxon>
        <taxon>Dikarya</taxon>
        <taxon>Ascomycota</taxon>
        <taxon>Pezizomycotina</taxon>
        <taxon>Leotiomycetes</taxon>
        <taxon>Helotiales</taxon>
        <taxon>Sclerotiniaceae</taxon>
        <taxon>Monilinia</taxon>
    </lineage>
</organism>